<feature type="chain" id="PRO_5025642616" evidence="1">
    <location>
        <begin position="23"/>
        <end position="84"/>
    </location>
</feature>
<evidence type="ECO:0000256" key="1">
    <source>
        <dbReference type="SAM" id="SignalP"/>
    </source>
</evidence>
<proteinExistence type="predicted"/>
<dbReference type="Proteomes" id="UP000799424">
    <property type="component" value="Unassembled WGS sequence"/>
</dbReference>
<sequence>MKLITSAIILVIMLLVANPALAKDPKPSCSKCDFVGDSYCASGEISMVVVCRKDGDKLCWWNDRRCEGHGGCVGKQGSAKCKDE</sequence>
<reference evidence="2" key="1">
    <citation type="journal article" date="2020" name="Stud. Mycol.">
        <title>101 Dothideomycetes genomes: a test case for predicting lifestyles and emergence of pathogens.</title>
        <authorList>
            <person name="Haridas S."/>
            <person name="Albert R."/>
            <person name="Binder M."/>
            <person name="Bloem J."/>
            <person name="Labutti K."/>
            <person name="Salamov A."/>
            <person name="Andreopoulos B."/>
            <person name="Baker S."/>
            <person name="Barry K."/>
            <person name="Bills G."/>
            <person name="Bluhm B."/>
            <person name="Cannon C."/>
            <person name="Castanera R."/>
            <person name="Culley D."/>
            <person name="Daum C."/>
            <person name="Ezra D."/>
            <person name="Gonzalez J."/>
            <person name="Henrissat B."/>
            <person name="Kuo A."/>
            <person name="Liang C."/>
            <person name="Lipzen A."/>
            <person name="Lutzoni F."/>
            <person name="Magnuson J."/>
            <person name="Mondo S."/>
            <person name="Nolan M."/>
            <person name="Ohm R."/>
            <person name="Pangilinan J."/>
            <person name="Park H.-J."/>
            <person name="Ramirez L."/>
            <person name="Alfaro M."/>
            <person name="Sun H."/>
            <person name="Tritt A."/>
            <person name="Yoshinaga Y."/>
            <person name="Zwiers L.-H."/>
            <person name="Turgeon B."/>
            <person name="Goodwin S."/>
            <person name="Spatafora J."/>
            <person name="Crous P."/>
            <person name="Grigoriev I."/>
        </authorList>
    </citation>
    <scope>NUCLEOTIDE SEQUENCE</scope>
    <source>
        <strain evidence="2">CBS 113818</strain>
    </source>
</reference>
<accession>A0A6A7A4V2</accession>
<dbReference type="AlphaFoldDB" id="A0A6A7A4V2"/>
<protein>
    <submittedName>
        <fullName evidence="2">Uncharacterized protein</fullName>
    </submittedName>
</protein>
<feature type="signal peptide" evidence="1">
    <location>
        <begin position="1"/>
        <end position="22"/>
    </location>
</feature>
<keyword evidence="1" id="KW-0732">Signal</keyword>
<gene>
    <name evidence="2" type="ORF">CC86DRAFT_465176</name>
</gene>
<evidence type="ECO:0000313" key="2">
    <source>
        <dbReference type="EMBL" id="KAF2828321.1"/>
    </source>
</evidence>
<keyword evidence="3" id="KW-1185">Reference proteome</keyword>
<dbReference type="EMBL" id="MU006222">
    <property type="protein sequence ID" value="KAF2828321.1"/>
    <property type="molecule type" value="Genomic_DNA"/>
</dbReference>
<evidence type="ECO:0000313" key="3">
    <source>
        <dbReference type="Proteomes" id="UP000799424"/>
    </source>
</evidence>
<organism evidence="2 3">
    <name type="scientific">Ophiobolus disseminans</name>
    <dbReference type="NCBI Taxonomy" id="1469910"/>
    <lineage>
        <taxon>Eukaryota</taxon>
        <taxon>Fungi</taxon>
        <taxon>Dikarya</taxon>
        <taxon>Ascomycota</taxon>
        <taxon>Pezizomycotina</taxon>
        <taxon>Dothideomycetes</taxon>
        <taxon>Pleosporomycetidae</taxon>
        <taxon>Pleosporales</taxon>
        <taxon>Pleosporineae</taxon>
        <taxon>Phaeosphaeriaceae</taxon>
        <taxon>Ophiobolus</taxon>
    </lineage>
</organism>
<name>A0A6A7A4V2_9PLEO</name>